<feature type="disulfide bond" evidence="11">
    <location>
        <begin position="139"/>
        <end position="154"/>
    </location>
</feature>
<feature type="disulfide bond" evidence="11">
    <location>
        <begin position="88"/>
        <end position="106"/>
    </location>
</feature>
<dbReference type="EnsemblMetazoa" id="BGLB030767-RA">
    <property type="protein sequence ID" value="BGLB030767-PA"/>
    <property type="gene ID" value="BGLB030767"/>
</dbReference>
<dbReference type="SUPFAM" id="SSF57424">
    <property type="entry name" value="LDL receptor-like module"/>
    <property type="match status" value="3"/>
</dbReference>
<feature type="disulfide bond" evidence="11">
    <location>
        <begin position="127"/>
        <end position="145"/>
    </location>
</feature>
<comment type="caution">
    <text evidence="11">Lacks conserved residue(s) required for the propagation of feature annotation.</text>
</comment>
<dbReference type="CDD" id="cd00112">
    <property type="entry name" value="LDLa"/>
    <property type="match status" value="3"/>
</dbReference>
<dbReference type="Gene3D" id="4.10.400.10">
    <property type="entry name" value="Low-density Lipoprotein Receptor"/>
    <property type="match status" value="3"/>
</dbReference>
<feature type="signal peptide" evidence="12">
    <location>
        <begin position="1"/>
        <end position="19"/>
    </location>
</feature>
<evidence type="ECO:0000256" key="11">
    <source>
        <dbReference type="PROSITE-ProRule" id="PRU00124"/>
    </source>
</evidence>
<dbReference type="SMART" id="SM00192">
    <property type="entry name" value="LDLa"/>
    <property type="match status" value="3"/>
</dbReference>
<evidence type="ECO:0000256" key="5">
    <source>
        <dbReference type="ARBA" id="ARBA00022737"/>
    </source>
</evidence>
<accession>A0A2C9LG28</accession>
<dbReference type="KEGG" id="bgt:106058955"/>
<keyword evidence="7" id="KW-0472">Membrane</keyword>
<protein>
    <submittedName>
        <fullName evidence="13">Uncharacterized protein</fullName>
    </submittedName>
</protein>
<dbReference type="InterPro" id="IPR023415">
    <property type="entry name" value="LDLR_class-A_CS"/>
</dbReference>
<name>A0A2C9LG28_BIOGL</name>
<evidence type="ECO:0000256" key="6">
    <source>
        <dbReference type="ARBA" id="ARBA00022989"/>
    </source>
</evidence>
<dbReference type="VEuPathDB" id="VectorBase:BGLAX_049545"/>
<dbReference type="PANTHER" id="PTHR22722">
    <property type="entry name" value="LOW-DENSITY LIPOPROTEIN RECEPTOR-RELATED PROTEIN 2-RELATED"/>
    <property type="match status" value="1"/>
</dbReference>
<proteinExistence type="inferred from homology"/>
<keyword evidence="8 11" id="KW-1015">Disulfide bond</keyword>
<dbReference type="GO" id="GO:0043235">
    <property type="term" value="C:receptor complex"/>
    <property type="evidence" value="ECO:0007669"/>
    <property type="project" value="TreeGrafter"/>
</dbReference>
<feature type="disulfide bond" evidence="11">
    <location>
        <begin position="120"/>
        <end position="132"/>
    </location>
</feature>
<dbReference type="FunFam" id="4.10.400.10:FF:000024">
    <property type="entry name" value="Low-density lipoprotein RecePtor related"/>
    <property type="match status" value="1"/>
</dbReference>
<dbReference type="Proteomes" id="UP000076420">
    <property type="component" value="Unassembled WGS sequence"/>
</dbReference>
<evidence type="ECO:0000256" key="1">
    <source>
        <dbReference type="ARBA" id="ARBA00004167"/>
    </source>
</evidence>
<reference evidence="13" key="1">
    <citation type="submission" date="2020-05" db="UniProtKB">
        <authorList>
            <consortium name="EnsemblMetazoa"/>
        </authorList>
    </citation>
    <scope>IDENTIFICATION</scope>
    <source>
        <strain evidence="13">BB02</strain>
    </source>
</reference>
<evidence type="ECO:0000313" key="14">
    <source>
        <dbReference type="Proteomes" id="UP000076420"/>
    </source>
</evidence>
<dbReference type="GO" id="GO:0005886">
    <property type="term" value="C:plasma membrane"/>
    <property type="evidence" value="ECO:0007669"/>
    <property type="project" value="TreeGrafter"/>
</dbReference>
<gene>
    <name evidence="13" type="primary">106058955</name>
</gene>
<sequence length="158" mass="17999">MHWKVCVVAILAFLVATEAERKLKSYQKIWGSRSNRALSCQANEFACKDNLLCIPNKWLCDIERDCYDGSDEQLNCPTDCSHANQFKCKNNECISRDFVCDGTRDCLDASDEVNCENFVCPEGEIKCDNFLCIEETWKCDGYNDCGDLWDERNCTASG</sequence>
<comment type="subcellular location">
    <subcellularLocation>
        <location evidence="1">Membrane</location>
        <topology evidence="1">Single-pass membrane protein</topology>
    </subcellularLocation>
</comment>
<dbReference type="EnsemblMetazoa" id="BGLB030767-RB">
    <property type="protein sequence ID" value="BGLB030767-PB"/>
    <property type="gene ID" value="BGLB030767"/>
</dbReference>
<evidence type="ECO:0000256" key="3">
    <source>
        <dbReference type="ARBA" id="ARBA00022692"/>
    </source>
</evidence>
<keyword evidence="3" id="KW-0812">Transmembrane</keyword>
<dbReference type="InterPro" id="IPR002172">
    <property type="entry name" value="LDrepeatLR_classA_rpt"/>
</dbReference>
<dbReference type="FunFam" id="4.10.400.10:FF:000002">
    <property type="entry name" value="Low-density lipoprotein receptor-related protein 1"/>
    <property type="match status" value="1"/>
</dbReference>
<dbReference type="Pfam" id="PF00057">
    <property type="entry name" value="Ldl_recept_a"/>
    <property type="match status" value="3"/>
</dbReference>
<dbReference type="InterPro" id="IPR036055">
    <property type="entry name" value="LDL_receptor-like_sf"/>
</dbReference>
<organism evidence="13 14">
    <name type="scientific">Biomphalaria glabrata</name>
    <name type="common">Bloodfluke planorb</name>
    <name type="synonym">Freshwater snail</name>
    <dbReference type="NCBI Taxonomy" id="6526"/>
    <lineage>
        <taxon>Eukaryota</taxon>
        <taxon>Metazoa</taxon>
        <taxon>Spiralia</taxon>
        <taxon>Lophotrochozoa</taxon>
        <taxon>Mollusca</taxon>
        <taxon>Gastropoda</taxon>
        <taxon>Heterobranchia</taxon>
        <taxon>Euthyneura</taxon>
        <taxon>Panpulmonata</taxon>
        <taxon>Hygrophila</taxon>
        <taxon>Lymnaeoidea</taxon>
        <taxon>Planorbidae</taxon>
        <taxon>Biomphalaria</taxon>
    </lineage>
</organism>
<dbReference type="PRINTS" id="PR00261">
    <property type="entry name" value="LDLRECEPTOR"/>
</dbReference>
<evidence type="ECO:0000256" key="7">
    <source>
        <dbReference type="ARBA" id="ARBA00023136"/>
    </source>
</evidence>
<dbReference type="VEuPathDB" id="VectorBase:BGLB030767"/>
<dbReference type="PROSITE" id="PS50068">
    <property type="entry name" value="LDLRA_2"/>
    <property type="match status" value="3"/>
</dbReference>
<keyword evidence="5" id="KW-0677">Repeat</keyword>
<dbReference type="AlphaFoldDB" id="A0A2C9LG28"/>
<evidence type="ECO:0000256" key="4">
    <source>
        <dbReference type="ARBA" id="ARBA00022729"/>
    </source>
</evidence>
<evidence type="ECO:0000256" key="12">
    <source>
        <dbReference type="SAM" id="SignalP"/>
    </source>
</evidence>
<feature type="chain" id="PRO_5014285117" evidence="12">
    <location>
        <begin position="20"/>
        <end position="158"/>
    </location>
</feature>
<dbReference type="STRING" id="6526.A0A2C9LG28"/>
<keyword evidence="6" id="KW-1133">Transmembrane helix</keyword>
<evidence type="ECO:0000256" key="2">
    <source>
        <dbReference type="ARBA" id="ARBA00009939"/>
    </source>
</evidence>
<evidence type="ECO:0000313" key="13">
    <source>
        <dbReference type="EnsemblMetazoa" id="BGLB030767-PC"/>
    </source>
</evidence>
<keyword evidence="10" id="KW-0325">Glycoprotein</keyword>
<dbReference type="OrthoDB" id="6038837at2759"/>
<comment type="similarity">
    <text evidence="2">Belongs to the LDLR family.</text>
</comment>
<dbReference type="EnsemblMetazoa" id="BGLB030767-RC">
    <property type="protein sequence ID" value="BGLB030767-PC"/>
    <property type="gene ID" value="BGLB030767"/>
</dbReference>
<evidence type="ECO:0000256" key="9">
    <source>
        <dbReference type="ARBA" id="ARBA00023170"/>
    </source>
</evidence>
<feature type="disulfide bond" evidence="11">
    <location>
        <begin position="100"/>
        <end position="115"/>
    </location>
</feature>
<evidence type="ECO:0000256" key="8">
    <source>
        <dbReference type="ARBA" id="ARBA00023157"/>
    </source>
</evidence>
<dbReference type="PROSITE" id="PS01209">
    <property type="entry name" value="LDLRA_1"/>
    <property type="match status" value="2"/>
</dbReference>
<keyword evidence="4 12" id="KW-0732">Signal</keyword>
<keyword evidence="9" id="KW-0675">Receptor</keyword>
<evidence type="ECO:0000256" key="10">
    <source>
        <dbReference type="ARBA" id="ARBA00023180"/>
    </source>
</evidence>
<dbReference type="InterPro" id="IPR051221">
    <property type="entry name" value="LDLR-related"/>
</dbReference>